<dbReference type="CDD" id="cd07820">
    <property type="entry name" value="SRPBCC_3"/>
    <property type="match status" value="1"/>
</dbReference>
<protein>
    <recommendedName>
        <fullName evidence="3">Ligand-binding SRPBCC domain-containing protein</fullName>
    </recommendedName>
</protein>
<comment type="caution">
    <text evidence="1">The sequence shown here is derived from an EMBL/GenBank/DDBJ whole genome shotgun (WGS) entry which is preliminary data.</text>
</comment>
<evidence type="ECO:0008006" key="3">
    <source>
        <dbReference type="Google" id="ProtNLM"/>
    </source>
</evidence>
<gene>
    <name evidence="1" type="ORF">C7T94_17385</name>
</gene>
<dbReference type="Gene3D" id="3.30.530.20">
    <property type="match status" value="1"/>
</dbReference>
<sequence length="140" mass="16464">METVWNFFSSPVNLAKITPAEMQFIITSDFNEHTKMFPGMLITYKVAPVLNIKMNWVTEITHMQEKSYFIDEQRIGPFAFWHHLHQFEENKDGVLMKDTLYYDVGMSIAGAFADAVMVNRRVKNIFAYRSRKISELFIKK</sequence>
<organism evidence="1 2">
    <name type="scientific">Pedobacter yulinensis</name>
    <dbReference type="NCBI Taxonomy" id="2126353"/>
    <lineage>
        <taxon>Bacteria</taxon>
        <taxon>Pseudomonadati</taxon>
        <taxon>Bacteroidota</taxon>
        <taxon>Sphingobacteriia</taxon>
        <taxon>Sphingobacteriales</taxon>
        <taxon>Sphingobacteriaceae</taxon>
        <taxon>Pedobacter</taxon>
    </lineage>
</organism>
<dbReference type="OrthoDB" id="9793552at2"/>
<dbReference type="AlphaFoldDB" id="A0A2T3HHV9"/>
<dbReference type="InterPro" id="IPR023393">
    <property type="entry name" value="START-like_dom_sf"/>
</dbReference>
<evidence type="ECO:0000313" key="1">
    <source>
        <dbReference type="EMBL" id="PST82025.1"/>
    </source>
</evidence>
<keyword evidence="2" id="KW-1185">Reference proteome</keyword>
<accession>A0A2T3HHV9</accession>
<dbReference type="Proteomes" id="UP000240912">
    <property type="component" value="Unassembled WGS sequence"/>
</dbReference>
<proteinExistence type="predicted"/>
<dbReference type="EMBL" id="PYLS01000007">
    <property type="protein sequence ID" value="PST82025.1"/>
    <property type="molecule type" value="Genomic_DNA"/>
</dbReference>
<reference evidence="1 2" key="1">
    <citation type="submission" date="2018-03" db="EMBL/GenBank/DDBJ databases">
        <authorList>
            <person name="Keele B.F."/>
        </authorList>
    </citation>
    <scope>NUCLEOTIDE SEQUENCE [LARGE SCALE GENOMIC DNA]</scope>
    <source>
        <strain evidence="1 2">YL28-9</strain>
    </source>
</reference>
<dbReference type="SUPFAM" id="SSF55961">
    <property type="entry name" value="Bet v1-like"/>
    <property type="match status" value="1"/>
</dbReference>
<name>A0A2T3HHV9_9SPHI</name>
<evidence type="ECO:0000313" key="2">
    <source>
        <dbReference type="Proteomes" id="UP000240912"/>
    </source>
</evidence>